<evidence type="ECO:0000313" key="1">
    <source>
        <dbReference type="EMBL" id="KAI4809369.1"/>
    </source>
</evidence>
<dbReference type="Proteomes" id="UP001057452">
    <property type="component" value="Chromosome 17"/>
</dbReference>
<comment type="caution">
    <text evidence="1">The sequence shown here is derived from an EMBL/GenBank/DDBJ whole genome shotgun (WGS) entry which is preliminary data.</text>
</comment>
<proteinExistence type="predicted"/>
<keyword evidence="2" id="KW-1185">Reference proteome</keyword>
<sequence length="217" mass="24827">MSNDPRRHPHPSLPSASRKRGVSITIDDPVRTARQPSPPRGKGSSIVHISNLVRPFTLGQLKELLSRNRHPGGRGLLDRQNQVSLLRHLLQLRGGRRYSCSSPRDFCQQDELDFQKGLANRPGAEERGRASGLPSLFPEREQWAEREREMERREKARAERGVGPRQGPRLRENPARRRRETPRGHSPKRNAAKRGQRARKRSLRRKIKQLRIAGKAA</sequence>
<reference evidence="1" key="1">
    <citation type="submission" date="2022-05" db="EMBL/GenBank/DDBJ databases">
        <title>Chromosome-level genome of Chaenocephalus aceratus.</title>
        <authorList>
            <person name="Park H."/>
        </authorList>
    </citation>
    <scope>NUCLEOTIDE SEQUENCE</scope>
    <source>
        <strain evidence="1">KU_202001</strain>
    </source>
</reference>
<accession>A0ACB9W891</accession>
<gene>
    <name evidence="1" type="ORF">KUCAC02_018255</name>
</gene>
<organism evidence="1 2">
    <name type="scientific">Chaenocephalus aceratus</name>
    <name type="common">Blackfin icefish</name>
    <name type="synonym">Chaenichthys aceratus</name>
    <dbReference type="NCBI Taxonomy" id="36190"/>
    <lineage>
        <taxon>Eukaryota</taxon>
        <taxon>Metazoa</taxon>
        <taxon>Chordata</taxon>
        <taxon>Craniata</taxon>
        <taxon>Vertebrata</taxon>
        <taxon>Euteleostomi</taxon>
        <taxon>Actinopterygii</taxon>
        <taxon>Neopterygii</taxon>
        <taxon>Teleostei</taxon>
        <taxon>Neoteleostei</taxon>
        <taxon>Acanthomorphata</taxon>
        <taxon>Eupercaria</taxon>
        <taxon>Perciformes</taxon>
        <taxon>Notothenioidei</taxon>
        <taxon>Channichthyidae</taxon>
        <taxon>Chaenocephalus</taxon>
    </lineage>
</organism>
<dbReference type="EMBL" id="CM043801">
    <property type="protein sequence ID" value="KAI4809369.1"/>
    <property type="molecule type" value="Genomic_DNA"/>
</dbReference>
<name>A0ACB9W891_CHAAC</name>
<protein>
    <submittedName>
        <fullName evidence="1">Uncharacterized protein</fullName>
    </submittedName>
</protein>
<evidence type="ECO:0000313" key="2">
    <source>
        <dbReference type="Proteomes" id="UP001057452"/>
    </source>
</evidence>